<evidence type="ECO:0000313" key="2">
    <source>
        <dbReference type="EMBL" id="CAG8480915.1"/>
    </source>
</evidence>
<dbReference type="AlphaFoldDB" id="A0A9N8WFB7"/>
<comment type="caution">
    <text evidence="2">The sequence shown here is derived from an EMBL/GenBank/DDBJ whole genome shotgun (WGS) entry which is preliminary data.</text>
</comment>
<dbReference type="SUPFAM" id="SSF56112">
    <property type="entry name" value="Protein kinase-like (PK-like)"/>
    <property type="match status" value="1"/>
</dbReference>
<proteinExistence type="predicted"/>
<feature type="region of interest" description="Disordered" evidence="1">
    <location>
        <begin position="1"/>
        <end position="56"/>
    </location>
</feature>
<dbReference type="OrthoDB" id="2445161at2759"/>
<name>A0A9N8WFB7_9GLOM</name>
<organism evidence="2 3">
    <name type="scientific">Paraglomus occultum</name>
    <dbReference type="NCBI Taxonomy" id="144539"/>
    <lineage>
        <taxon>Eukaryota</taxon>
        <taxon>Fungi</taxon>
        <taxon>Fungi incertae sedis</taxon>
        <taxon>Mucoromycota</taxon>
        <taxon>Glomeromycotina</taxon>
        <taxon>Glomeromycetes</taxon>
        <taxon>Paraglomerales</taxon>
        <taxon>Paraglomeraceae</taxon>
        <taxon>Paraglomus</taxon>
    </lineage>
</organism>
<accession>A0A9N8WFB7</accession>
<keyword evidence="3" id="KW-1185">Reference proteome</keyword>
<dbReference type="Proteomes" id="UP000789572">
    <property type="component" value="Unassembled WGS sequence"/>
</dbReference>
<dbReference type="Gene3D" id="1.10.510.10">
    <property type="entry name" value="Transferase(Phosphotransferase) domain 1"/>
    <property type="match status" value="1"/>
</dbReference>
<reference evidence="2" key="1">
    <citation type="submission" date="2021-06" db="EMBL/GenBank/DDBJ databases">
        <authorList>
            <person name="Kallberg Y."/>
            <person name="Tangrot J."/>
            <person name="Rosling A."/>
        </authorList>
    </citation>
    <scope>NUCLEOTIDE SEQUENCE</scope>
    <source>
        <strain evidence="2">IA702</strain>
    </source>
</reference>
<feature type="compositionally biased region" description="Polar residues" evidence="1">
    <location>
        <begin position="31"/>
        <end position="44"/>
    </location>
</feature>
<dbReference type="InterPro" id="IPR011009">
    <property type="entry name" value="Kinase-like_dom_sf"/>
</dbReference>
<evidence type="ECO:0000313" key="3">
    <source>
        <dbReference type="Proteomes" id="UP000789572"/>
    </source>
</evidence>
<evidence type="ECO:0000256" key="1">
    <source>
        <dbReference type="SAM" id="MobiDB-lite"/>
    </source>
</evidence>
<protein>
    <submittedName>
        <fullName evidence="2">11184_t:CDS:1</fullName>
    </submittedName>
</protein>
<dbReference type="EMBL" id="CAJVPJ010000118">
    <property type="protein sequence ID" value="CAG8480915.1"/>
    <property type="molecule type" value="Genomic_DNA"/>
</dbReference>
<sequence length="201" mass="23095">MSRQPFKPGRTKHGTINSRENRSNNSRRLRQQYQPSLGVSQLPANTGGLPTYSIPQSTNEQQNTLFTHQQQHHKQQWLPQHLHSRQRDVQAPSELFTPMQLDRQNSVEDMLGVFPIVVEPSEYVQSQVCLPDQSFQMKQQGKPGEGAAAYRDPISFRVQPYKHGKKSDIFSLGVLFWEISSGQIPCNECHFSVAEYRKRGY</sequence>
<gene>
    <name evidence="2" type="ORF">POCULU_LOCUS1542</name>
</gene>